<dbReference type="Proteomes" id="UP000305675">
    <property type="component" value="Unassembled WGS sequence"/>
</dbReference>
<dbReference type="SUPFAM" id="SSF140566">
    <property type="entry name" value="FlgN-like"/>
    <property type="match status" value="1"/>
</dbReference>
<organism evidence="4 5">
    <name type="scientific">Ferrimonas aestuarii</name>
    <dbReference type="NCBI Taxonomy" id="2569539"/>
    <lineage>
        <taxon>Bacteria</taxon>
        <taxon>Pseudomonadati</taxon>
        <taxon>Pseudomonadota</taxon>
        <taxon>Gammaproteobacteria</taxon>
        <taxon>Alteromonadales</taxon>
        <taxon>Ferrimonadaceae</taxon>
        <taxon>Ferrimonas</taxon>
    </lineage>
</organism>
<dbReference type="EMBL" id="SWCJ01000001">
    <property type="protein sequence ID" value="TKB58209.1"/>
    <property type="molecule type" value="Genomic_DNA"/>
</dbReference>
<evidence type="ECO:0000313" key="5">
    <source>
        <dbReference type="Proteomes" id="UP000305675"/>
    </source>
</evidence>
<dbReference type="Pfam" id="PF05130">
    <property type="entry name" value="FlgN"/>
    <property type="match status" value="1"/>
</dbReference>
<dbReference type="InterPro" id="IPR007809">
    <property type="entry name" value="FlgN-like"/>
</dbReference>
<reference evidence="4 5" key="1">
    <citation type="submission" date="2019-04" db="EMBL/GenBank/DDBJ databases">
        <authorList>
            <person name="Hwang J.C."/>
        </authorList>
    </citation>
    <scope>NUCLEOTIDE SEQUENCE [LARGE SCALE GENOMIC DNA]</scope>
    <source>
        <strain evidence="4 5">IMCC35002</strain>
    </source>
</reference>
<evidence type="ECO:0000256" key="3">
    <source>
        <dbReference type="ARBA" id="ARBA00022795"/>
    </source>
</evidence>
<name>A0A4U1BSU2_9GAMM</name>
<dbReference type="OrthoDB" id="6401309at2"/>
<evidence type="ECO:0000256" key="1">
    <source>
        <dbReference type="ARBA" id="ARBA00002397"/>
    </source>
</evidence>
<dbReference type="AlphaFoldDB" id="A0A4U1BSU2"/>
<keyword evidence="3" id="KW-1005">Bacterial flagellum biogenesis</keyword>
<accession>A0A4U1BSU2</accession>
<dbReference type="RefSeq" id="WP_136861357.1">
    <property type="nucleotide sequence ID" value="NZ_SWCJ01000001.1"/>
</dbReference>
<keyword evidence="4" id="KW-0282">Flagellum</keyword>
<keyword evidence="5" id="KW-1185">Reference proteome</keyword>
<evidence type="ECO:0000313" key="4">
    <source>
        <dbReference type="EMBL" id="TKB58209.1"/>
    </source>
</evidence>
<dbReference type="InterPro" id="IPR036679">
    <property type="entry name" value="FlgN-like_sf"/>
</dbReference>
<protein>
    <submittedName>
        <fullName evidence="4">Flagellar protein FlgN</fullName>
    </submittedName>
</protein>
<proteinExistence type="inferred from homology"/>
<comment type="caution">
    <text evidence="4">The sequence shown here is derived from an EMBL/GenBank/DDBJ whole genome shotgun (WGS) entry which is preliminary data.</text>
</comment>
<keyword evidence="4" id="KW-0969">Cilium</keyword>
<gene>
    <name evidence="4" type="ORF">FCL42_00135</name>
</gene>
<keyword evidence="4" id="KW-0966">Cell projection</keyword>
<evidence type="ECO:0000256" key="2">
    <source>
        <dbReference type="ARBA" id="ARBA00007703"/>
    </source>
</evidence>
<comment type="similarity">
    <text evidence="2">Belongs to the FlgN family.</text>
</comment>
<dbReference type="Gene3D" id="1.20.58.300">
    <property type="entry name" value="FlgN-like"/>
    <property type="match status" value="1"/>
</dbReference>
<sequence>MAEHPLFSAIHAQQQRLEGIKTLLVKERQALLERDSVNIESLLREKLRLIDELKQVDGEIAEHPDLAQLKQLPEFLQLVEHCKSTLAQCQRDNVENHRLADQTLASMGRLQQILHRTKSLNSMTYTQDGGTTAGARLGRTIKA</sequence>
<dbReference type="GO" id="GO:0044780">
    <property type="term" value="P:bacterial-type flagellum assembly"/>
    <property type="evidence" value="ECO:0007669"/>
    <property type="project" value="InterPro"/>
</dbReference>
<comment type="function">
    <text evidence="1">Required for the efficient initiation of filament assembly.</text>
</comment>